<comment type="similarity">
    <text evidence="2 9">Belongs to the outer membrane factor (OMF) (TC 1.B.17) family.</text>
</comment>
<gene>
    <name evidence="10" type="ordered locus">Sulku_0628</name>
</gene>
<evidence type="ECO:0000256" key="1">
    <source>
        <dbReference type="ARBA" id="ARBA00004370"/>
    </source>
</evidence>
<evidence type="ECO:0000256" key="9">
    <source>
        <dbReference type="RuleBase" id="RU362097"/>
    </source>
</evidence>
<dbReference type="STRING" id="709032.Sulku_0628"/>
<reference evidence="10 11" key="1">
    <citation type="journal article" date="2012" name="Stand. Genomic Sci.">
        <title>Complete genome sequence of the sulfur compounds oxidizing chemolithoautotroph Sulfuricurvum kujiense type strain (YK-1(T)).</title>
        <authorList>
            <person name="Han C."/>
            <person name="Kotsyurbenko O."/>
            <person name="Chertkov O."/>
            <person name="Held B."/>
            <person name="Lapidus A."/>
            <person name="Nolan M."/>
            <person name="Lucas S."/>
            <person name="Hammon N."/>
            <person name="Deshpande S."/>
            <person name="Cheng J.F."/>
            <person name="Tapia R."/>
            <person name="Goodwin L.A."/>
            <person name="Pitluck S."/>
            <person name="Liolios K."/>
            <person name="Pagani I."/>
            <person name="Ivanova N."/>
            <person name="Mavromatis K."/>
            <person name="Mikhailova N."/>
            <person name="Pati A."/>
            <person name="Chen A."/>
            <person name="Palaniappan K."/>
            <person name="Land M."/>
            <person name="Hauser L."/>
            <person name="Chang Y.J."/>
            <person name="Jeffries C.D."/>
            <person name="Brambilla E.M."/>
            <person name="Rohde M."/>
            <person name="Spring S."/>
            <person name="Sikorski J."/>
            <person name="Goker M."/>
            <person name="Woyke T."/>
            <person name="Bristow J."/>
            <person name="Eisen J.A."/>
            <person name="Markowitz V."/>
            <person name="Hugenholtz P."/>
            <person name="Kyrpides N.C."/>
            <person name="Klenk H.P."/>
            <person name="Detter J.C."/>
        </authorList>
    </citation>
    <scope>NUCLEOTIDE SEQUENCE [LARGE SCALE GENOMIC DNA]</scope>
    <source>
        <strain evidence="11">ATCC BAA-921 / DSM 16994 / JCM 11577 / YK-1</strain>
    </source>
</reference>
<dbReference type="GO" id="GO:0015562">
    <property type="term" value="F:efflux transmembrane transporter activity"/>
    <property type="evidence" value="ECO:0007669"/>
    <property type="project" value="InterPro"/>
</dbReference>
<evidence type="ECO:0000256" key="5">
    <source>
        <dbReference type="ARBA" id="ARBA00022729"/>
    </source>
</evidence>
<keyword evidence="4 9" id="KW-0812">Transmembrane</keyword>
<dbReference type="SUPFAM" id="SSF56954">
    <property type="entry name" value="Outer membrane efflux proteins (OEP)"/>
    <property type="match status" value="1"/>
</dbReference>
<keyword evidence="8 9" id="KW-0449">Lipoprotein</keyword>
<keyword evidence="3 9" id="KW-1134">Transmembrane beta strand</keyword>
<evidence type="ECO:0000256" key="7">
    <source>
        <dbReference type="ARBA" id="ARBA00023139"/>
    </source>
</evidence>
<keyword evidence="6 9" id="KW-0472">Membrane</keyword>
<dbReference type="Proteomes" id="UP000008721">
    <property type="component" value="Chromosome"/>
</dbReference>
<evidence type="ECO:0000256" key="6">
    <source>
        <dbReference type="ARBA" id="ARBA00023136"/>
    </source>
</evidence>
<dbReference type="KEGG" id="sku:Sulku_0628"/>
<keyword evidence="7 9" id="KW-0564">Palmitate</keyword>
<evidence type="ECO:0000313" key="10">
    <source>
        <dbReference type="EMBL" id="ADR33294.1"/>
    </source>
</evidence>
<dbReference type="EMBL" id="CP002355">
    <property type="protein sequence ID" value="ADR33294.1"/>
    <property type="molecule type" value="Genomic_DNA"/>
</dbReference>
<evidence type="ECO:0000256" key="3">
    <source>
        <dbReference type="ARBA" id="ARBA00022452"/>
    </source>
</evidence>
<evidence type="ECO:0000256" key="8">
    <source>
        <dbReference type="ARBA" id="ARBA00023288"/>
    </source>
</evidence>
<evidence type="ECO:0000313" key="11">
    <source>
        <dbReference type="Proteomes" id="UP000008721"/>
    </source>
</evidence>
<protein>
    <submittedName>
        <fullName evidence="10">RND efflux system, outer membrane lipoprotein, NodT family</fullName>
    </submittedName>
</protein>
<dbReference type="HOGENOM" id="CLU_012817_13_2_7"/>
<name>E4U0R8_SULKY</name>
<evidence type="ECO:0000256" key="4">
    <source>
        <dbReference type="ARBA" id="ARBA00022692"/>
    </source>
</evidence>
<dbReference type="Gene3D" id="2.20.200.10">
    <property type="entry name" value="Outer membrane efflux proteins (OEP)"/>
    <property type="match status" value="1"/>
</dbReference>
<dbReference type="InterPro" id="IPR010131">
    <property type="entry name" value="MdtP/NodT-like"/>
</dbReference>
<sequence>MIHFPVSKNKSKVFIMQPKILITACLSLLLLSGCVPKMDKAVPLSDMTINADLEKMSRDFDDERLVRDWWKMYGDEQLNGIIEEALAKAPSIQSLEAKFAQANTIIQSVESRNLPHLSANASVIRERFSENHIFPPPLGGGTYTQYQPELMLEYDFDFWNERSSHISAAKNTALAQRATIEASKIALSSALCETYIAWHYEEQKLSILNALDRTTREELKIVEKQYALGLIDAIALNDKKSAQMQIAQRMEELKRSIEGKKEAICVLGGFLPSYAETLRTPTIKHGFNLPLPKEVMLNLVAHRSDVAIAKYTALSKSYTIEQTKAQFYPNISLSGLIGFTSFNWSKLMDHSSYSPSAGIAVSLPLLDWGMRKANLQNSVSDYNASVYEYNQAVIKAANEVVVLLKQTKLIQSQLQLHDREMNAKKGNETIECKKLFLGLSDKLPYLSAKKTVYEGEMDTLSLNETKSLIQINLIKALGGGYVLKEDKNASR</sequence>
<dbReference type="GO" id="GO:0005886">
    <property type="term" value="C:plasma membrane"/>
    <property type="evidence" value="ECO:0007669"/>
    <property type="project" value="UniProtKB-SubCell"/>
</dbReference>
<dbReference type="InterPro" id="IPR003423">
    <property type="entry name" value="OMP_efflux"/>
</dbReference>
<dbReference type="PANTHER" id="PTHR30203:SF20">
    <property type="entry name" value="MULTIDRUG RESISTANCE OUTER MEMBRANE PROTEIN MDTP-RELATED"/>
    <property type="match status" value="1"/>
</dbReference>
<dbReference type="NCBIfam" id="TIGR01845">
    <property type="entry name" value="outer_NodT"/>
    <property type="match status" value="1"/>
</dbReference>
<dbReference type="AlphaFoldDB" id="E4U0R8"/>
<evidence type="ECO:0000256" key="2">
    <source>
        <dbReference type="ARBA" id="ARBA00007613"/>
    </source>
</evidence>
<dbReference type="Gene3D" id="1.20.1600.10">
    <property type="entry name" value="Outer membrane efflux proteins (OEP)"/>
    <property type="match status" value="1"/>
</dbReference>
<keyword evidence="5" id="KW-0732">Signal</keyword>
<keyword evidence="11" id="KW-1185">Reference proteome</keyword>
<proteinExistence type="inferred from homology"/>
<comment type="subcellular location">
    <subcellularLocation>
        <location evidence="9">Cell membrane</location>
        <topology evidence="9">Lipid-anchor</topology>
    </subcellularLocation>
    <subcellularLocation>
        <location evidence="1">Membrane</location>
    </subcellularLocation>
</comment>
<dbReference type="eggNOG" id="COG1538">
    <property type="taxonomic scope" value="Bacteria"/>
</dbReference>
<dbReference type="Pfam" id="PF02321">
    <property type="entry name" value="OEP"/>
    <property type="match status" value="2"/>
</dbReference>
<accession>E4U0R8</accession>
<dbReference type="PANTHER" id="PTHR30203">
    <property type="entry name" value="OUTER MEMBRANE CATION EFFLUX PROTEIN"/>
    <property type="match status" value="1"/>
</dbReference>
<organism evidence="10 11">
    <name type="scientific">Sulfuricurvum kujiense (strain ATCC BAA-921 / DSM 16994 / JCM 11577 / YK-1)</name>
    <dbReference type="NCBI Taxonomy" id="709032"/>
    <lineage>
        <taxon>Bacteria</taxon>
        <taxon>Pseudomonadati</taxon>
        <taxon>Campylobacterota</taxon>
        <taxon>Epsilonproteobacteria</taxon>
        <taxon>Campylobacterales</taxon>
        <taxon>Sulfurimonadaceae</taxon>
        <taxon>Sulfuricurvum</taxon>
    </lineage>
</organism>